<feature type="domain" description="Alpha/beta hydrolase fold-3" evidence="2">
    <location>
        <begin position="87"/>
        <end position="314"/>
    </location>
</feature>
<dbReference type="EMBL" id="PDNB01000033">
    <property type="protein sequence ID" value="PGH14608.1"/>
    <property type="molecule type" value="Genomic_DNA"/>
</dbReference>
<organism evidence="3 4">
    <name type="scientific">Helicocarpus griseus UAMH5409</name>
    <dbReference type="NCBI Taxonomy" id="1447875"/>
    <lineage>
        <taxon>Eukaryota</taxon>
        <taxon>Fungi</taxon>
        <taxon>Dikarya</taxon>
        <taxon>Ascomycota</taxon>
        <taxon>Pezizomycotina</taxon>
        <taxon>Eurotiomycetes</taxon>
        <taxon>Eurotiomycetidae</taxon>
        <taxon>Onygenales</taxon>
        <taxon>Ajellomycetaceae</taxon>
        <taxon>Helicocarpus</taxon>
    </lineage>
</organism>
<reference evidence="3 4" key="1">
    <citation type="submission" date="2017-10" db="EMBL/GenBank/DDBJ databases">
        <title>Comparative genomics in systemic dimorphic fungi from Ajellomycetaceae.</title>
        <authorList>
            <person name="Munoz J.F."/>
            <person name="Mcewen J.G."/>
            <person name="Clay O.K."/>
            <person name="Cuomo C.A."/>
        </authorList>
    </citation>
    <scope>NUCLEOTIDE SEQUENCE [LARGE SCALE GENOMIC DNA]</scope>
    <source>
        <strain evidence="3 4">UAMH5409</strain>
    </source>
</reference>
<dbReference type="AlphaFoldDB" id="A0A2B7Y1D0"/>
<dbReference type="STRING" id="1447875.A0A2B7Y1D0"/>
<dbReference type="Pfam" id="PF07859">
    <property type="entry name" value="Abhydrolase_3"/>
    <property type="match status" value="1"/>
</dbReference>
<dbReference type="Gene3D" id="3.40.50.1820">
    <property type="entry name" value="alpha/beta hydrolase"/>
    <property type="match status" value="1"/>
</dbReference>
<dbReference type="PANTHER" id="PTHR48081">
    <property type="entry name" value="AB HYDROLASE SUPERFAMILY PROTEIN C4A8.06C"/>
    <property type="match status" value="1"/>
</dbReference>
<evidence type="ECO:0000256" key="1">
    <source>
        <dbReference type="ARBA" id="ARBA00022801"/>
    </source>
</evidence>
<evidence type="ECO:0000313" key="4">
    <source>
        <dbReference type="Proteomes" id="UP000223968"/>
    </source>
</evidence>
<dbReference type="InterPro" id="IPR013094">
    <property type="entry name" value="AB_hydrolase_3"/>
</dbReference>
<proteinExistence type="predicted"/>
<comment type="caution">
    <text evidence="3">The sequence shown here is derived from an EMBL/GenBank/DDBJ whole genome shotgun (WGS) entry which is preliminary data.</text>
</comment>
<dbReference type="PANTHER" id="PTHR48081:SF8">
    <property type="entry name" value="ALPHA_BETA HYDROLASE FOLD-3 DOMAIN-CONTAINING PROTEIN-RELATED"/>
    <property type="match status" value="1"/>
</dbReference>
<evidence type="ECO:0000313" key="3">
    <source>
        <dbReference type="EMBL" id="PGH14608.1"/>
    </source>
</evidence>
<evidence type="ECO:0000259" key="2">
    <source>
        <dbReference type="Pfam" id="PF07859"/>
    </source>
</evidence>
<keyword evidence="1" id="KW-0378">Hydrolase</keyword>
<keyword evidence="4" id="KW-1185">Reference proteome</keyword>
<gene>
    <name evidence="3" type="ORF">AJ79_02943</name>
</gene>
<dbReference type="GO" id="GO:0016787">
    <property type="term" value="F:hydrolase activity"/>
    <property type="evidence" value="ECO:0007669"/>
    <property type="project" value="UniProtKB-KW"/>
</dbReference>
<name>A0A2B7Y1D0_9EURO</name>
<dbReference type="InterPro" id="IPR050300">
    <property type="entry name" value="GDXG_lipolytic_enzyme"/>
</dbReference>
<dbReference type="Proteomes" id="UP000223968">
    <property type="component" value="Unassembled WGS sequence"/>
</dbReference>
<sequence>MESSKIPEPRVSKGKGYPWYHAVYLHLGAGILRNIVWSISGSGTNFDKYVTIETPGLGTGRVRCAVCLPRSPGNQQPNTKPKLPLVLVIEGGGFVLGHPENGEHNDRLVSDKTQSVVISVDYAKAPRHPFPHALLQLYEVLRWTLSVGSEAVGSDIDPSRVAIMGNSAGGNLTAALSLLLSITSGPCARFREGLPASFRQLLQILLYPSLECHRFYRTRFQRSAQEVQAKSLPIAIAELMEESYLPPYVEKEQIFVAPVLADVGLLNKLQVPRALILVAGLDCLKDEAEAYAHTLQEAGVPVKLERYPQAIHGFSHYKEGSKDFRKDDVMDCWKKICEDLQLSFQMSVEN</sequence>
<dbReference type="SUPFAM" id="SSF53474">
    <property type="entry name" value="alpha/beta-Hydrolases"/>
    <property type="match status" value="1"/>
</dbReference>
<accession>A0A2B7Y1D0</accession>
<protein>
    <recommendedName>
        <fullName evidence="2">Alpha/beta hydrolase fold-3 domain-containing protein</fullName>
    </recommendedName>
</protein>
<dbReference type="InterPro" id="IPR029058">
    <property type="entry name" value="AB_hydrolase_fold"/>
</dbReference>
<dbReference type="OrthoDB" id="19653at2759"/>